<evidence type="ECO:0000313" key="1">
    <source>
        <dbReference type="EMBL" id="ELQ76205.1"/>
    </source>
</evidence>
<dbReference type="HOGENOM" id="CLU_3160279_0_0_1"/>
<gene>
    <name evidence="1" type="ORF">THOM_0816</name>
</gene>
<evidence type="ECO:0000313" key="2">
    <source>
        <dbReference type="Proteomes" id="UP000011185"/>
    </source>
</evidence>
<dbReference type="EMBL" id="JH993860">
    <property type="protein sequence ID" value="ELQ76205.1"/>
    <property type="molecule type" value="Genomic_DNA"/>
</dbReference>
<reference evidence="1 2" key="1">
    <citation type="journal article" date="2012" name="PLoS Pathog.">
        <title>The genome of the obligate intracellular parasite Trachipleistophora hominis: new insights into microsporidian genome dynamics and reductive evolution.</title>
        <authorList>
            <person name="Heinz E."/>
            <person name="Williams T.A."/>
            <person name="Nakjang S."/>
            <person name="Noel C.J."/>
            <person name="Swan D.C."/>
            <person name="Goldberg A.V."/>
            <person name="Harris S.R."/>
            <person name="Weinmaier T."/>
            <person name="Markert S."/>
            <person name="Becher D."/>
            <person name="Bernhardt J."/>
            <person name="Dagan T."/>
            <person name="Hacker C."/>
            <person name="Lucocq J.M."/>
            <person name="Schweder T."/>
            <person name="Rattei T."/>
            <person name="Hall N."/>
            <person name="Hirt R.P."/>
            <person name="Embley T.M."/>
        </authorList>
    </citation>
    <scope>NUCLEOTIDE SEQUENCE [LARGE SCALE GENOMIC DNA]</scope>
</reference>
<accession>L7JY36</accession>
<name>L7JY36_TRAHO</name>
<keyword evidence="2" id="KW-1185">Reference proteome</keyword>
<dbReference type="VEuPathDB" id="MicrosporidiaDB:THOM_0816"/>
<dbReference type="AlphaFoldDB" id="L7JY36"/>
<sequence length="48" mass="5580">MKNLIESKNGQIFVIEGTNHFNMGKKDEFFSILNDNVYNEMVISNIEN</sequence>
<proteinExistence type="predicted"/>
<protein>
    <submittedName>
        <fullName evidence="1">Uncharacterized protein</fullName>
    </submittedName>
</protein>
<organism evidence="1 2">
    <name type="scientific">Trachipleistophora hominis</name>
    <name type="common">Microsporidian parasite</name>
    <dbReference type="NCBI Taxonomy" id="72359"/>
    <lineage>
        <taxon>Eukaryota</taxon>
        <taxon>Fungi</taxon>
        <taxon>Fungi incertae sedis</taxon>
        <taxon>Microsporidia</taxon>
        <taxon>Pleistophoridae</taxon>
        <taxon>Trachipleistophora</taxon>
    </lineage>
</organism>
<dbReference type="InParanoid" id="L7JY36"/>
<dbReference type="Proteomes" id="UP000011185">
    <property type="component" value="Unassembled WGS sequence"/>
</dbReference>